<gene>
    <name evidence="12" type="ORF">Adt_33714</name>
</gene>
<keyword evidence="6" id="KW-0808">Transferase</keyword>
<evidence type="ECO:0000256" key="10">
    <source>
        <dbReference type="ARBA" id="ARBA00023242"/>
    </source>
</evidence>
<dbReference type="AlphaFoldDB" id="A0ABD1QX64"/>
<keyword evidence="5" id="KW-0489">Methyltransferase</keyword>
<dbReference type="InterPro" id="IPR029028">
    <property type="entry name" value="Alpha/beta_knot_MTases"/>
</dbReference>
<dbReference type="InterPro" id="IPR005304">
    <property type="entry name" value="Rbsml_bgen_MeTrfase_EMG1/NEP1"/>
</dbReference>
<evidence type="ECO:0000313" key="13">
    <source>
        <dbReference type="Proteomes" id="UP001604336"/>
    </source>
</evidence>
<comment type="similarity">
    <text evidence="2">Belongs to the class IV-like SAM-binding methyltransferase superfamily. RNA methyltransferase NEP1 family.</text>
</comment>
<evidence type="ECO:0000256" key="8">
    <source>
        <dbReference type="ARBA" id="ARBA00022730"/>
    </source>
</evidence>
<feature type="region of interest" description="Disordered" evidence="11">
    <location>
        <begin position="1"/>
        <end position="46"/>
    </location>
</feature>
<dbReference type="GO" id="GO:0005730">
    <property type="term" value="C:nucleolus"/>
    <property type="evidence" value="ECO:0007669"/>
    <property type="project" value="UniProtKB-SubCell"/>
</dbReference>
<accession>A0ABD1QX64</accession>
<evidence type="ECO:0000256" key="1">
    <source>
        <dbReference type="ARBA" id="ARBA00004604"/>
    </source>
</evidence>
<name>A0ABD1QX64_9LAMI</name>
<dbReference type="GO" id="GO:0008168">
    <property type="term" value="F:methyltransferase activity"/>
    <property type="evidence" value="ECO:0007669"/>
    <property type="project" value="UniProtKB-KW"/>
</dbReference>
<dbReference type="FunFam" id="3.40.1280.10:FF:000003">
    <property type="entry name" value="Ribosomal RNA small subunit methyltransferase"/>
    <property type="match status" value="1"/>
</dbReference>
<dbReference type="GO" id="GO:0032259">
    <property type="term" value="P:methylation"/>
    <property type="evidence" value="ECO:0007669"/>
    <property type="project" value="UniProtKB-KW"/>
</dbReference>
<evidence type="ECO:0000256" key="6">
    <source>
        <dbReference type="ARBA" id="ARBA00022679"/>
    </source>
</evidence>
<comment type="caution">
    <text evidence="12">The sequence shown here is derived from an EMBL/GenBank/DDBJ whole genome shotgun (WGS) entry which is preliminary data.</text>
</comment>
<feature type="compositionally biased region" description="Acidic residues" evidence="11">
    <location>
        <begin position="21"/>
        <end position="31"/>
    </location>
</feature>
<evidence type="ECO:0000256" key="3">
    <source>
        <dbReference type="ARBA" id="ARBA00022517"/>
    </source>
</evidence>
<dbReference type="Pfam" id="PF03587">
    <property type="entry name" value="EMG1"/>
    <property type="match status" value="1"/>
</dbReference>
<evidence type="ECO:0000256" key="7">
    <source>
        <dbReference type="ARBA" id="ARBA00022691"/>
    </source>
</evidence>
<evidence type="ECO:0000256" key="11">
    <source>
        <dbReference type="SAM" id="MobiDB-lite"/>
    </source>
</evidence>
<dbReference type="Proteomes" id="UP001604336">
    <property type="component" value="Unassembled WGS sequence"/>
</dbReference>
<evidence type="ECO:0000256" key="5">
    <source>
        <dbReference type="ARBA" id="ARBA00022603"/>
    </source>
</evidence>
<reference evidence="13" key="1">
    <citation type="submission" date="2024-07" db="EMBL/GenBank/DDBJ databases">
        <title>Two chromosome-level genome assemblies of Korean endemic species Abeliophyllum distichum and Forsythia ovata (Oleaceae).</title>
        <authorList>
            <person name="Jang H."/>
        </authorList>
    </citation>
    <scope>NUCLEOTIDE SEQUENCE [LARGE SCALE GENOMIC DNA]</scope>
</reference>
<proteinExistence type="inferred from homology"/>
<evidence type="ECO:0000313" key="12">
    <source>
        <dbReference type="EMBL" id="KAL2480748.1"/>
    </source>
</evidence>
<evidence type="ECO:0000256" key="9">
    <source>
        <dbReference type="ARBA" id="ARBA00022884"/>
    </source>
</evidence>
<keyword evidence="3" id="KW-0690">Ribosome biogenesis</keyword>
<organism evidence="12 13">
    <name type="scientific">Abeliophyllum distichum</name>
    <dbReference type="NCBI Taxonomy" id="126358"/>
    <lineage>
        <taxon>Eukaryota</taxon>
        <taxon>Viridiplantae</taxon>
        <taxon>Streptophyta</taxon>
        <taxon>Embryophyta</taxon>
        <taxon>Tracheophyta</taxon>
        <taxon>Spermatophyta</taxon>
        <taxon>Magnoliopsida</taxon>
        <taxon>eudicotyledons</taxon>
        <taxon>Gunneridae</taxon>
        <taxon>Pentapetalae</taxon>
        <taxon>asterids</taxon>
        <taxon>lamiids</taxon>
        <taxon>Lamiales</taxon>
        <taxon>Oleaceae</taxon>
        <taxon>Forsythieae</taxon>
        <taxon>Abeliophyllum</taxon>
    </lineage>
</organism>
<dbReference type="PANTHER" id="PTHR12636:SF5">
    <property type="entry name" value="RIBOSOMAL RNA SMALL SUBUNIT METHYLTRANSFERASE NEP1"/>
    <property type="match status" value="1"/>
</dbReference>
<dbReference type="EMBL" id="JBFOLK010000010">
    <property type="protein sequence ID" value="KAL2480748.1"/>
    <property type="molecule type" value="Genomic_DNA"/>
</dbReference>
<dbReference type="SUPFAM" id="SSF75217">
    <property type="entry name" value="alpha/beta knot"/>
    <property type="match status" value="1"/>
</dbReference>
<dbReference type="InterPro" id="IPR029026">
    <property type="entry name" value="tRNA_m1G_MTases_N"/>
</dbReference>
<keyword evidence="13" id="KW-1185">Reference proteome</keyword>
<keyword evidence="10" id="KW-0539">Nucleus</keyword>
<dbReference type="CDD" id="cd18088">
    <property type="entry name" value="Nep1-like"/>
    <property type="match status" value="1"/>
</dbReference>
<evidence type="ECO:0000256" key="4">
    <source>
        <dbReference type="ARBA" id="ARBA00022552"/>
    </source>
</evidence>
<dbReference type="GO" id="GO:0019843">
    <property type="term" value="F:rRNA binding"/>
    <property type="evidence" value="ECO:0007669"/>
    <property type="project" value="UniProtKB-KW"/>
</dbReference>
<comment type="subcellular location">
    <subcellularLocation>
        <location evidence="1">Nucleus</location>
        <location evidence="1">Nucleolus</location>
    </subcellularLocation>
</comment>
<dbReference type="PANTHER" id="PTHR12636">
    <property type="entry name" value="NEP1/MRA1"/>
    <property type="match status" value="1"/>
</dbReference>
<keyword evidence="8" id="KW-0699">rRNA-binding</keyword>
<dbReference type="Gene3D" id="3.40.1280.10">
    <property type="match status" value="1"/>
</dbReference>
<dbReference type="GO" id="GO:0006364">
    <property type="term" value="P:rRNA processing"/>
    <property type="evidence" value="ECO:0007669"/>
    <property type="project" value="UniProtKB-KW"/>
</dbReference>
<keyword evidence="4" id="KW-0698">rRNA processing</keyword>
<protein>
    <submittedName>
        <fullName evidence="12">Nucleolar essential protein-related</fullName>
    </submittedName>
</protein>
<sequence length="280" mass="31987">MVRPYKVMGQKRKKKEKYDREEESVQLDENDVLQSPKKAKTEEFSELDKENAEQVIDEMPGIPIVPADTGKKPGVIFILEKASLEIGKVGKSYQLLSSDEHANYLMKNKRNPAEYRPDIAFQAIQTILDSRVNKIGRLKALYVRTQQGILFQIKPHARMPRTYKRFSGLMVQLLQKLHITAAGKGEKLLRVIKNPVTQYLPINSRKIGFSHSSEKLVDMYDYVGTVDNDMDLVFVVGAMAHGKIDKDYVEDYLSISEFPMSAAYCISIITTAVERKWKIL</sequence>
<keyword evidence="7" id="KW-0949">S-adenosyl-L-methionine</keyword>
<keyword evidence="9" id="KW-0694">RNA-binding</keyword>
<evidence type="ECO:0000256" key="2">
    <source>
        <dbReference type="ARBA" id="ARBA00008115"/>
    </source>
</evidence>